<reference evidence="3 4" key="1">
    <citation type="submission" date="2019-02" db="EMBL/GenBank/DDBJ databases">
        <title>Deep-cultivation of Planctomycetes and their phenomic and genomic characterization uncovers novel biology.</title>
        <authorList>
            <person name="Wiegand S."/>
            <person name="Jogler M."/>
            <person name="Boedeker C."/>
            <person name="Pinto D."/>
            <person name="Vollmers J."/>
            <person name="Rivas-Marin E."/>
            <person name="Kohn T."/>
            <person name="Peeters S.H."/>
            <person name="Heuer A."/>
            <person name="Rast P."/>
            <person name="Oberbeckmann S."/>
            <person name="Bunk B."/>
            <person name="Jeske O."/>
            <person name="Meyerdierks A."/>
            <person name="Storesund J.E."/>
            <person name="Kallscheuer N."/>
            <person name="Luecker S."/>
            <person name="Lage O.M."/>
            <person name="Pohl T."/>
            <person name="Merkel B.J."/>
            <person name="Hornburger P."/>
            <person name="Mueller R.-W."/>
            <person name="Bruemmer F."/>
            <person name="Labrenz M."/>
            <person name="Spormann A.M."/>
            <person name="Op den Camp H."/>
            <person name="Overmann J."/>
            <person name="Amann R."/>
            <person name="Jetten M.S.M."/>
            <person name="Mascher T."/>
            <person name="Medema M.H."/>
            <person name="Devos D.P."/>
            <person name="Kaster A.-K."/>
            <person name="Ovreas L."/>
            <person name="Rohde M."/>
            <person name="Galperin M.Y."/>
            <person name="Jogler C."/>
        </authorList>
    </citation>
    <scope>NUCLEOTIDE SEQUENCE [LARGE SCALE GENOMIC DNA]</scope>
    <source>
        <strain evidence="3 4">Pla133</strain>
    </source>
</reference>
<dbReference type="EMBL" id="CP036287">
    <property type="protein sequence ID" value="QDU68282.1"/>
    <property type="molecule type" value="Genomic_DNA"/>
</dbReference>
<feature type="region of interest" description="Disordered" evidence="1">
    <location>
        <begin position="201"/>
        <end position="225"/>
    </location>
</feature>
<name>A0A518BMR8_9BACT</name>
<dbReference type="InterPro" id="IPR000157">
    <property type="entry name" value="TIR_dom"/>
</dbReference>
<evidence type="ECO:0000256" key="1">
    <source>
        <dbReference type="SAM" id="MobiDB-lite"/>
    </source>
</evidence>
<accession>A0A518BMR8</accession>
<proteinExistence type="predicted"/>
<organism evidence="3 4">
    <name type="scientific">Engelhardtia mirabilis</name>
    <dbReference type="NCBI Taxonomy" id="2528011"/>
    <lineage>
        <taxon>Bacteria</taxon>
        <taxon>Pseudomonadati</taxon>
        <taxon>Planctomycetota</taxon>
        <taxon>Planctomycetia</taxon>
        <taxon>Planctomycetia incertae sedis</taxon>
        <taxon>Engelhardtia</taxon>
    </lineage>
</organism>
<dbReference type="GO" id="GO:0007165">
    <property type="term" value="P:signal transduction"/>
    <property type="evidence" value="ECO:0007669"/>
    <property type="project" value="InterPro"/>
</dbReference>
<dbReference type="KEGG" id="pbap:Pla133_33780"/>
<evidence type="ECO:0000313" key="4">
    <source>
        <dbReference type="Proteomes" id="UP000316921"/>
    </source>
</evidence>
<keyword evidence="4" id="KW-1185">Reference proteome</keyword>
<dbReference type="AlphaFoldDB" id="A0A518BMR8"/>
<dbReference type="InterPro" id="IPR035897">
    <property type="entry name" value="Toll_tir_struct_dom_sf"/>
</dbReference>
<protein>
    <recommendedName>
        <fullName evidence="2">TIR domain-containing protein</fullName>
    </recommendedName>
</protein>
<dbReference type="PROSITE" id="PS50104">
    <property type="entry name" value="TIR"/>
    <property type="match status" value="1"/>
</dbReference>
<dbReference type="SUPFAM" id="SSF52200">
    <property type="entry name" value="Toll/Interleukin receptor TIR domain"/>
    <property type="match status" value="1"/>
</dbReference>
<feature type="domain" description="TIR" evidence="2">
    <location>
        <begin position="9"/>
        <end position="137"/>
    </location>
</feature>
<dbReference type="Proteomes" id="UP000316921">
    <property type="component" value="Chromosome"/>
</dbReference>
<gene>
    <name evidence="3" type="ORF">Pla133_33780</name>
</gene>
<evidence type="ECO:0000313" key="3">
    <source>
        <dbReference type="EMBL" id="QDU68282.1"/>
    </source>
</evidence>
<dbReference type="Gene3D" id="3.40.50.10140">
    <property type="entry name" value="Toll/interleukin-1 receptor homology (TIR) domain"/>
    <property type="match status" value="1"/>
</dbReference>
<dbReference type="Pfam" id="PF13676">
    <property type="entry name" value="TIR_2"/>
    <property type="match status" value="1"/>
</dbReference>
<evidence type="ECO:0000259" key="2">
    <source>
        <dbReference type="PROSITE" id="PS50104"/>
    </source>
</evidence>
<sequence>MSGVPRIAMTHQVFISYSNVDRRIADRVCEQLEAAGIVCWMAPRDILAGADWSASIIDALGAAKVLVLVLSDASNGSKQVHREVERAGSGELPIVTLRVEDVRPSKLLEYFISKHHWLDATSAPLEPHLVELVRSVGLLLEREVSVPAPARRVEAAQRPAQAAGERRRLARAPVILLALAVALGPLYLLFDALGGADPVGATPAIEPTESLPAGGQDMPPSTSDAGLAEEVGRAQTPGWTRTATGNVRYRGREWRAEPDRGTFEDAASVLRRANIDLPSGASAWRLPDLGELRELAELIEGGAVAHEPTDLAWCDDAPTGIFARAARLEAGSATAERVRGATTHTFRLVRDAD</sequence>